<protein>
    <submittedName>
        <fullName evidence="3">UspA domain-containing protein</fullName>
    </submittedName>
</protein>
<dbReference type="InterPro" id="IPR014729">
    <property type="entry name" value="Rossmann-like_a/b/a_fold"/>
</dbReference>
<feature type="domain" description="UspA" evidence="2">
    <location>
        <begin position="36"/>
        <end position="77"/>
    </location>
</feature>
<name>A0AAE8T1D8_BURCE</name>
<dbReference type="EMBL" id="UARD01000003">
    <property type="protein sequence ID" value="SPV13977.1"/>
    <property type="molecule type" value="Genomic_DNA"/>
</dbReference>
<evidence type="ECO:0000256" key="1">
    <source>
        <dbReference type="ARBA" id="ARBA00008791"/>
    </source>
</evidence>
<dbReference type="PRINTS" id="PR01438">
    <property type="entry name" value="UNVRSLSTRESS"/>
</dbReference>
<dbReference type="InterPro" id="IPR006016">
    <property type="entry name" value="UspA"/>
</dbReference>
<comment type="caution">
    <text evidence="3">The sequence shown here is derived from an EMBL/GenBank/DDBJ whole genome shotgun (WGS) entry which is preliminary data.</text>
</comment>
<evidence type="ECO:0000259" key="2">
    <source>
        <dbReference type="Pfam" id="PF00582"/>
    </source>
</evidence>
<organism evidence="3 4">
    <name type="scientific">Burkholderia cepacia</name>
    <name type="common">Pseudomonas cepacia</name>
    <dbReference type="NCBI Taxonomy" id="292"/>
    <lineage>
        <taxon>Bacteria</taxon>
        <taxon>Pseudomonadati</taxon>
        <taxon>Pseudomonadota</taxon>
        <taxon>Betaproteobacteria</taxon>
        <taxon>Burkholderiales</taxon>
        <taxon>Burkholderiaceae</taxon>
        <taxon>Burkholderia</taxon>
        <taxon>Burkholderia cepacia complex</taxon>
    </lineage>
</organism>
<dbReference type="Pfam" id="PF00582">
    <property type="entry name" value="Usp"/>
    <property type="match status" value="1"/>
</dbReference>
<dbReference type="InterPro" id="IPR006015">
    <property type="entry name" value="Universal_stress_UspA"/>
</dbReference>
<dbReference type="Proteomes" id="UP000250416">
    <property type="component" value="Unassembled WGS sequence"/>
</dbReference>
<sequence length="81" mass="8803">MRARGMRANVSGWSTNWNWHIAIEPPSCPTPGIDALEWNADMIVMGTHGRRGVTGWLVGSVAGRVARITKTPVLLVHASRA</sequence>
<dbReference type="SUPFAM" id="SSF52402">
    <property type="entry name" value="Adenine nucleotide alpha hydrolases-like"/>
    <property type="match status" value="1"/>
</dbReference>
<gene>
    <name evidence="3" type="ORF">NCTC10661_01030</name>
</gene>
<comment type="similarity">
    <text evidence="1">Belongs to the universal stress protein A family.</text>
</comment>
<dbReference type="Gene3D" id="3.40.50.620">
    <property type="entry name" value="HUPs"/>
    <property type="match status" value="1"/>
</dbReference>
<proteinExistence type="inferred from homology"/>
<reference evidence="3 4" key="1">
    <citation type="submission" date="2018-06" db="EMBL/GenBank/DDBJ databases">
        <authorList>
            <consortium name="Pathogen Informatics"/>
            <person name="Doyle S."/>
        </authorList>
    </citation>
    <scope>NUCLEOTIDE SEQUENCE [LARGE SCALE GENOMIC DNA]</scope>
    <source>
        <strain evidence="3 4">NCTC10661</strain>
    </source>
</reference>
<accession>A0AAE8T1D8</accession>
<evidence type="ECO:0000313" key="4">
    <source>
        <dbReference type="Proteomes" id="UP000250416"/>
    </source>
</evidence>
<dbReference type="CDD" id="cd00293">
    <property type="entry name" value="USP-like"/>
    <property type="match status" value="1"/>
</dbReference>
<evidence type="ECO:0000313" key="3">
    <source>
        <dbReference type="EMBL" id="SPV13977.1"/>
    </source>
</evidence>
<dbReference type="AlphaFoldDB" id="A0AAE8T1D8"/>